<dbReference type="AlphaFoldDB" id="A0A4U1IQC0"/>
<dbReference type="Gene3D" id="3.40.50.10860">
    <property type="entry name" value="Leucine Dehydrogenase, chain A, domain 1"/>
    <property type="match status" value="1"/>
</dbReference>
<dbReference type="InterPro" id="IPR036291">
    <property type="entry name" value="NAD(P)-bd_dom_sf"/>
</dbReference>
<evidence type="ECO:0000313" key="7">
    <source>
        <dbReference type="EMBL" id="TKC96398.1"/>
    </source>
</evidence>
<dbReference type="InterPro" id="IPR046346">
    <property type="entry name" value="Aminoacid_DH-like_N_sf"/>
</dbReference>
<keyword evidence="2" id="KW-0560">Oxidoreductase</keyword>
<keyword evidence="5" id="KW-0547">Nucleotide-binding</keyword>
<dbReference type="Gene3D" id="3.40.50.720">
    <property type="entry name" value="NAD(P)-binding Rossmann-like Domain"/>
    <property type="match status" value="1"/>
</dbReference>
<dbReference type="SUPFAM" id="SSF53223">
    <property type="entry name" value="Aminoacid dehydrogenase-like, N-terminal domain"/>
    <property type="match status" value="1"/>
</dbReference>
<keyword evidence="3 5" id="KW-0520">NAD</keyword>
<gene>
    <name evidence="7" type="ORF">E8A74_45655</name>
</gene>
<organism evidence="7 8">
    <name type="scientific">Polyangium fumosum</name>
    <dbReference type="NCBI Taxonomy" id="889272"/>
    <lineage>
        <taxon>Bacteria</taxon>
        <taxon>Pseudomonadati</taxon>
        <taxon>Myxococcota</taxon>
        <taxon>Polyangia</taxon>
        <taxon>Polyangiales</taxon>
        <taxon>Polyangiaceae</taxon>
        <taxon>Polyangium</taxon>
    </lineage>
</organism>
<dbReference type="OrthoDB" id="9803297at2"/>
<evidence type="ECO:0000256" key="2">
    <source>
        <dbReference type="ARBA" id="ARBA00023002"/>
    </source>
</evidence>
<comment type="caution">
    <text evidence="7">The sequence shown here is derived from an EMBL/GenBank/DDBJ whole genome shotgun (WGS) entry which is preliminary data.</text>
</comment>
<dbReference type="PANTHER" id="PTHR42722">
    <property type="entry name" value="LEUCINE DEHYDROGENASE"/>
    <property type="match status" value="1"/>
</dbReference>
<evidence type="ECO:0000256" key="3">
    <source>
        <dbReference type="ARBA" id="ARBA00023027"/>
    </source>
</evidence>
<evidence type="ECO:0000256" key="5">
    <source>
        <dbReference type="PIRSR" id="PIRSR000188-2"/>
    </source>
</evidence>
<dbReference type="InterPro" id="IPR016211">
    <property type="entry name" value="Glu/Phe/Leu/Val/Trp_DH_bac/arc"/>
</dbReference>
<dbReference type="Proteomes" id="UP000309215">
    <property type="component" value="Unassembled WGS sequence"/>
</dbReference>
<reference evidence="7 8" key="1">
    <citation type="submission" date="2019-04" db="EMBL/GenBank/DDBJ databases">
        <authorList>
            <person name="Li Y."/>
            <person name="Wang J."/>
        </authorList>
    </citation>
    <scope>NUCLEOTIDE SEQUENCE [LARGE SCALE GENOMIC DNA]</scope>
    <source>
        <strain evidence="7 8">DSM 14668</strain>
    </source>
</reference>
<dbReference type="GO" id="GO:0016639">
    <property type="term" value="F:oxidoreductase activity, acting on the CH-NH2 group of donors, NAD or NADP as acceptor"/>
    <property type="evidence" value="ECO:0007669"/>
    <property type="project" value="InterPro"/>
</dbReference>
<keyword evidence="8" id="KW-1185">Reference proteome</keyword>
<comment type="similarity">
    <text evidence="1">Belongs to the Glu/Leu/Phe/Val dehydrogenases family.</text>
</comment>
<dbReference type="EMBL" id="SSMQ01000088">
    <property type="protein sequence ID" value="TKC96398.1"/>
    <property type="molecule type" value="Genomic_DNA"/>
</dbReference>
<sequence>MRGPRHAPRASKRSPRLRREAIGASLRFMAELLPKPASGGPRCIFVADPRSGLRAIVALDDTTLGPAVGGVRTMRYPSADAALADVRALARAMTRKCSLAGLDAGGGKAVVLLGDGVDRKAAFARLGQVVEELGGMFRTAGDLGTTAADLAVMAEHTQYVHTDERGLAAAVARGLLRCIEACAAVRGVPVEGLSVAVQGAGAIGARAAAALADAGARIVLADVDTRRAEEVARGIPGARVTSAERILVEDVDIVAPCAVGGVITAEVVPSMRAWAVCGAANNALASPEIANQLAARGILHVPDPIASAGAVIDGIGLSVMDLPDRTPLIDRLGDTARLVLDEAKATGRTPMDVAEARALARIAAARR</sequence>
<dbReference type="GO" id="GO:0006520">
    <property type="term" value="P:amino acid metabolic process"/>
    <property type="evidence" value="ECO:0007669"/>
    <property type="project" value="InterPro"/>
</dbReference>
<dbReference type="SUPFAM" id="SSF51735">
    <property type="entry name" value="NAD(P)-binding Rossmann-fold domains"/>
    <property type="match status" value="1"/>
</dbReference>
<feature type="domain" description="Glutamate/phenylalanine/leucine/valine/L-tryptophan dehydrogenase C-terminal" evidence="6">
    <location>
        <begin position="166"/>
        <end position="367"/>
    </location>
</feature>
<dbReference type="Pfam" id="PF00208">
    <property type="entry name" value="ELFV_dehydrog"/>
    <property type="match status" value="1"/>
</dbReference>
<evidence type="ECO:0000256" key="4">
    <source>
        <dbReference type="PIRSR" id="PIRSR000188-1"/>
    </source>
</evidence>
<protein>
    <submittedName>
        <fullName evidence="7">Glu/Leu/Phe/Val dehydrogenase</fullName>
    </submittedName>
</protein>
<evidence type="ECO:0000259" key="6">
    <source>
        <dbReference type="SMART" id="SM00839"/>
    </source>
</evidence>
<evidence type="ECO:0000256" key="1">
    <source>
        <dbReference type="ARBA" id="ARBA00006382"/>
    </source>
</evidence>
<feature type="binding site" evidence="5">
    <location>
        <begin position="199"/>
        <end position="204"/>
    </location>
    <ligand>
        <name>NAD(+)</name>
        <dbReference type="ChEBI" id="CHEBI:57540"/>
    </ligand>
</feature>
<dbReference type="Pfam" id="PF02812">
    <property type="entry name" value="ELFV_dehydrog_N"/>
    <property type="match status" value="1"/>
</dbReference>
<evidence type="ECO:0000313" key="8">
    <source>
        <dbReference type="Proteomes" id="UP000309215"/>
    </source>
</evidence>
<dbReference type="SMART" id="SM00839">
    <property type="entry name" value="ELFV_dehydrog"/>
    <property type="match status" value="1"/>
</dbReference>
<feature type="active site" description="Proton donor/acceptor" evidence="4">
    <location>
        <position position="108"/>
    </location>
</feature>
<dbReference type="InterPro" id="IPR006096">
    <property type="entry name" value="Glu/Leu/Phe/Val/Trp_DH_C"/>
</dbReference>
<dbReference type="PIRSF" id="PIRSF000188">
    <property type="entry name" value="Phe_leu_dh"/>
    <property type="match status" value="1"/>
</dbReference>
<proteinExistence type="inferred from homology"/>
<dbReference type="InterPro" id="IPR006097">
    <property type="entry name" value="Glu/Leu/Phe/Val/Trp_DH_dimer"/>
</dbReference>
<dbReference type="GO" id="GO:0000166">
    <property type="term" value="F:nucleotide binding"/>
    <property type="evidence" value="ECO:0007669"/>
    <property type="project" value="UniProtKB-KW"/>
</dbReference>
<name>A0A4U1IQC0_9BACT</name>
<dbReference type="PANTHER" id="PTHR42722:SF1">
    <property type="entry name" value="VALINE DEHYDROGENASE"/>
    <property type="match status" value="1"/>
</dbReference>
<accession>A0A4U1IQC0</accession>